<gene>
    <name evidence="8" type="primary">LOC111129670</name>
</gene>
<dbReference type="PROSITE" id="PS51255">
    <property type="entry name" value="ADPK"/>
    <property type="match status" value="1"/>
</dbReference>
<keyword evidence="4" id="KW-0418">Kinase</keyword>
<evidence type="ECO:0000256" key="1">
    <source>
        <dbReference type="ARBA" id="ARBA00022490"/>
    </source>
</evidence>
<protein>
    <submittedName>
        <fullName evidence="8">Probable ADP-dependent glucokinase</fullName>
    </submittedName>
</protein>
<dbReference type="GeneID" id="111129670"/>
<dbReference type="InterPro" id="IPR007666">
    <property type="entry name" value="ADP_PFK/GK"/>
</dbReference>
<dbReference type="PANTHER" id="PTHR21208:SF1">
    <property type="entry name" value="ADP-DEPENDENT GLUCOKINASE"/>
    <property type="match status" value="1"/>
</dbReference>
<dbReference type="SUPFAM" id="SSF53613">
    <property type="entry name" value="Ribokinase-like"/>
    <property type="match status" value="1"/>
</dbReference>
<dbReference type="GO" id="GO:0043843">
    <property type="term" value="F:ADP-specific glucokinase activity"/>
    <property type="evidence" value="ECO:0007669"/>
    <property type="project" value="TreeGrafter"/>
</dbReference>
<keyword evidence="5" id="KW-0460">Magnesium</keyword>
<keyword evidence="6" id="KW-0324">Glycolysis</keyword>
<dbReference type="GO" id="GO:0006006">
    <property type="term" value="P:glucose metabolic process"/>
    <property type="evidence" value="ECO:0007669"/>
    <property type="project" value="TreeGrafter"/>
</dbReference>
<dbReference type="PANTHER" id="PTHR21208">
    <property type="entry name" value="ADP-DEPENDENT GLUCOKINASE"/>
    <property type="match status" value="1"/>
</dbReference>
<keyword evidence="2" id="KW-0808">Transferase</keyword>
<dbReference type="InterPro" id="IPR015915">
    <property type="entry name" value="Kelch-typ_b-propeller"/>
</dbReference>
<dbReference type="KEGG" id="cvn:111129670"/>
<evidence type="ECO:0000256" key="4">
    <source>
        <dbReference type="ARBA" id="ARBA00022777"/>
    </source>
</evidence>
<evidence type="ECO:0000256" key="5">
    <source>
        <dbReference type="ARBA" id="ARBA00022842"/>
    </source>
</evidence>
<evidence type="ECO:0000313" key="7">
    <source>
        <dbReference type="Proteomes" id="UP000694844"/>
    </source>
</evidence>
<proteinExistence type="predicted"/>
<dbReference type="InterPro" id="IPR029056">
    <property type="entry name" value="Ribokinase-like"/>
</dbReference>
<dbReference type="Gene3D" id="2.120.10.80">
    <property type="entry name" value="Kelch-type beta propeller"/>
    <property type="match status" value="3"/>
</dbReference>
<sequence>MASKSDGKTLMKFPPERIGHVAVCADKYMVVWGGYNDDFNPPYTEKYLPANEIWIYHTEFKVWYLERRHVHPVATSGATACVGGGYMYLFGGHARLGNVNDLYRLDLNSLEWEKILPENATVNDVPSPRDKAVSWYYDRKFYTFGGFGVPIQGYLGETASFFLDETPGNRGWNNQLCVFDLVTMQWSVPTTTGPKPSARAAHTAVRFGNKVFIFGGRHLNVRLNDVHCLDLSSLTWSGSLCINGPHPEGRSWHTASALSHNRMFVYGGFTTSCQPLNDSWILDITCLQWTQLTHFRNNRPRLWHTASVSQDQDVLIYGGCENNILDYEHLSEIQSDILEFQTEPYTLKKLCMECVYQFRTRLGSQWESLPRSIYDWLHKKEGLDIQLLMWLDSDSDSEAGYGDTLPDFDMFGIISAALITEDTFVWRLCTPTKMSVKSIVVLSVIVLLTAYLAKIYFDKSASSSNRINHILSGLLRAEKKISLPRTRVALGFGGCEDLIVDGMSFFERFDLDAPENPKHHDFVGTKEELSQLFGYFFQHGAAAERFVSNNTLFKEMTDAAYAMSDHKSILGGNAPVMARRMANEGAEVLLGARFTKELRETLPETVKVVGDDLDVNDIHLLLEYKSGDRWGRFTSPRANRLIVHSDESNPYIETLEGLEAEIKRFKPAALVVGGLQMLDNFPFQDGERIKRLLKVKHLLASTPKKTSIHFEMASFTDEKLLQEIRDNVVLYSDSLGMNEQELPNLVSILTKGKVTLVADAYPRIASVLDQMRQVYDILSKTEEVEGRRKLTRIHVHTLAYQAILTQKGSQWKNTMQASAKASLTAFRHVCASNYVDTDKARLIMDDSFTTSTLQSGQRIPLEENRPVSCWEERDYQICVAPVLVCTKVVQTGGGGDNISSAGLLVQVE</sequence>
<dbReference type="Pfam" id="PF04587">
    <property type="entry name" value="ADP_PFK_GK"/>
    <property type="match status" value="1"/>
</dbReference>
<organism evidence="7 8">
    <name type="scientific">Crassostrea virginica</name>
    <name type="common">Eastern oyster</name>
    <dbReference type="NCBI Taxonomy" id="6565"/>
    <lineage>
        <taxon>Eukaryota</taxon>
        <taxon>Metazoa</taxon>
        <taxon>Spiralia</taxon>
        <taxon>Lophotrochozoa</taxon>
        <taxon>Mollusca</taxon>
        <taxon>Bivalvia</taxon>
        <taxon>Autobranchia</taxon>
        <taxon>Pteriomorphia</taxon>
        <taxon>Ostreida</taxon>
        <taxon>Ostreoidea</taxon>
        <taxon>Ostreidae</taxon>
        <taxon>Crassostrea</taxon>
    </lineage>
</organism>
<accession>A0A8B8DWF6</accession>
<keyword evidence="7" id="KW-1185">Reference proteome</keyword>
<dbReference type="AlphaFoldDB" id="A0A8B8DWF6"/>
<evidence type="ECO:0000313" key="8">
    <source>
        <dbReference type="RefSeq" id="XP_022331839.1"/>
    </source>
</evidence>
<keyword evidence="3" id="KW-0479">Metal-binding</keyword>
<dbReference type="GO" id="GO:0005783">
    <property type="term" value="C:endoplasmic reticulum"/>
    <property type="evidence" value="ECO:0007669"/>
    <property type="project" value="TreeGrafter"/>
</dbReference>
<dbReference type="Proteomes" id="UP000694844">
    <property type="component" value="Chromosome 4"/>
</dbReference>
<dbReference type="Gene3D" id="3.40.1190.20">
    <property type="match status" value="1"/>
</dbReference>
<dbReference type="GO" id="GO:0046872">
    <property type="term" value="F:metal ion binding"/>
    <property type="evidence" value="ECO:0007669"/>
    <property type="project" value="UniProtKB-KW"/>
</dbReference>
<dbReference type="OrthoDB" id="5847021at2759"/>
<evidence type="ECO:0000256" key="3">
    <source>
        <dbReference type="ARBA" id="ARBA00022723"/>
    </source>
</evidence>
<name>A0A8B8DWF6_CRAVI</name>
<dbReference type="Pfam" id="PF24681">
    <property type="entry name" value="Kelch_KLHDC2_KLHL20_DRC7"/>
    <property type="match status" value="2"/>
</dbReference>
<dbReference type="GO" id="GO:0006096">
    <property type="term" value="P:glycolytic process"/>
    <property type="evidence" value="ECO:0007669"/>
    <property type="project" value="UniProtKB-KW"/>
</dbReference>
<dbReference type="SUPFAM" id="SSF117281">
    <property type="entry name" value="Kelch motif"/>
    <property type="match status" value="1"/>
</dbReference>
<keyword evidence="1" id="KW-0963">Cytoplasm</keyword>
<dbReference type="RefSeq" id="XP_022331839.1">
    <property type="nucleotide sequence ID" value="XM_022476131.1"/>
</dbReference>
<reference evidence="8" key="1">
    <citation type="submission" date="2025-08" db="UniProtKB">
        <authorList>
            <consortium name="RefSeq"/>
        </authorList>
    </citation>
    <scope>IDENTIFICATION</scope>
    <source>
        <tissue evidence="8">Whole sample</tissue>
    </source>
</reference>
<evidence type="ECO:0000256" key="6">
    <source>
        <dbReference type="ARBA" id="ARBA00023152"/>
    </source>
</evidence>
<evidence type="ECO:0000256" key="2">
    <source>
        <dbReference type="ARBA" id="ARBA00022679"/>
    </source>
</evidence>